<reference evidence="2" key="2">
    <citation type="submission" date="2013-12" db="EMBL/GenBank/DDBJ databases">
        <authorList>
            <person name="Yu Y."/>
            <person name="Lee S."/>
            <person name="de Baynast K."/>
            <person name="Wissotski M."/>
            <person name="Liu L."/>
            <person name="Talag J."/>
            <person name="Goicoechea J."/>
            <person name="Angelova A."/>
            <person name="Jetty R."/>
            <person name="Kudrna D."/>
            <person name="Golser W."/>
            <person name="Rivera L."/>
            <person name="Zhang J."/>
            <person name="Wing R."/>
        </authorList>
    </citation>
    <scope>NUCLEOTIDE SEQUENCE</scope>
</reference>
<proteinExistence type="predicted"/>
<dbReference type="Gramene" id="LPERR07G09590.1">
    <property type="protein sequence ID" value="LPERR07G09590.1"/>
    <property type="gene ID" value="LPERR07G09590"/>
</dbReference>
<dbReference type="AlphaFoldDB" id="A0A0D9WXX7"/>
<dbReference type="HOGENOM" id="CLU_2200738_0_0_1"/>
<dbReference type="EnsemblPlants" id="LPERR07G09590.1">
    <property type="protein sequence ID" value="LPERR07G09590.1"/>
    <property type="gene ID" value="LPERR07G09590"/>
</dbReference>
<reference evidence="1" key="3">
    <citation type="submission" date="2015-04" db="UniProtKB">
        <authorList>
            <consortium name="EnsemblPlants"/>
        </authorList>
    </citation>
    <scope>IDENTIFICATION</scope>
</reference>
<reference evidence="1 2" key="1">
    <citation type="submission" date="2012-08" db="EMBL/GenBank/DDBJ databases">
        <title>Oryza genome evolution.</title>
        <authorList>
            <person name="Wing R.A."/>
        </authorList>
    </citation>
    <scope>NUCLEOTIDE SEQUENCE</scope>
</reference>
<evidence type="ECO:0000313" key="2">
    <source>
        <dbReference type="Proteomes" id="UP000032180"/>
    </source>
</evidence>
<organism evidence="1 2">
    <name type="scientific">Leersia perrieri</name>
    <dbReference type="NCBI Taxonomy" id="77586"/>
    <lineage>
        <taxon>Eukaryota</taxon>
        <taxon>Viridiplantae</taxon>
        <taxon>Streptophyta</taxon>
        <taxon>Embryophyta</taxon>
        <taxon>Tracheophyta</taxon>
        <taxon>Spermatophyta</taxon>
        <taxon>Magnoliopsida</taxon>
        <taxon>Liliopsida</taxon>
        <taxon>Poales</taxon>
        <taxon>Poaceae</taxon>
        <taxon>BOP clade</taxon>
        <taxon>Oryzoideae</taxon>
        <taxon>Oryzeae</taxon>
        <taxon>Oryzinae</taxon>
        <taxon>Leersia</taxon>
    </lineage>
</organism>
<evidence type="ECO:0000313" key="1">
    <source>
        <dbReference type="EnsemblPlants" id="LPERR07G09590.1"/>
    </source>
</evidence>
<sequence>MMITKVLPPLHRHRQARQIGWLLGMHPAEPGHWPTVAGPSVACHHLSEPGAPLPLAGIWESLLEGWMHKSFRREWQQSADARFTNLQHMMQQQHNDLKAYFHFVEHHN</sequence>
<keyword evidence="2" id="KW-1185">Reference proteome</keyword>
<protein>
    <submittedName>
        <fullName evidence="1">Uncharacterized protein</fullName>
    </submittedName>
</protein>
<accession>A0A0D9WXX7</accession>
<name>A0A0D9WXX7_9ORYZ</name>
<dbReference type="Proteomes" id="UP000032180">
    <property type="component" value="Chromosome 7"/>
</dbReference>